<evidence type="ECO:0000313" key="1">
    <source>
        <dbReference type="EnsemblPlants" id="LPERR06G10350.1"/>
    </source>
</evidence>
<proteinExistence type="predicted"/>
<dbReference type="Gramene" id="LPERR06G10350.1">
    <property type="protein sequence ID" value="LPERR06G10350.1"/>
    <property type="gene ID" value="LPERR06G10350"/>
</dbReference>
<dbReference type="PANTHER" id="PTHR31170:SF18">
    <property type="entry name" value="(WILD MALAYSIAN BANANA) HYPOTHETICAL PROTEIN"/>
    <property type="match status" value="1"/>
</dbReference>
<dbReference type="Proteomes" id="UP000032180">
    <property type="component" value="Chromosome 6"/>
</dbReference>
<protein>
    <submittedName>
        <fullName evidence="1">Uncharacterized protein</fullName>
    </submittedName>
</protein>
<name>A0A0D9WPJ2_9ORYZ</name>
<dbReference type="STRING" id="77586.A0A0D9WPJ2"/>
<reference evidence="1 2" key="1">
    <citation type="submission" date="2012-08" db="EMBL/GenBank/DDBJ databases">
        <title>Oryza genome evolution.</title>
        <authorList>
            <person name="Wing R.A."/>
        </authorList>
    </citation>
    <scope>NUCLEOTIDE SEQUENCE</scope>
</reference>
<dbReference type="InterPro" id="IPR004158">
    <property type="entry name" value="DUF247_pln"/>
</dbReference>
<reference evidence="2" key="2">
    <citation type="submission" date="2013-12" db="EMBL/GenBank/DDBJ databases">
        <authorList>
            <person name="Yu Y."/>
            <person name="Lee S."/>
            <person name="de Baynast K."/>
            <person name="Wissotski M."/>
            <person name="Liu L."/>
            <person name="Talag J."/>
            <person name="Goicoechea J."/>
            <person name="Angelova A."/>
            <person name="Jetty R."/>
            <person name="Kudrna D."/>
            <person name="Golser W."/>
            <person name="Rivera L."/>
            <person name="Zhang J."/>
            <person name="Wing R."/>
        </authorList>
    </citation>
    <scope>NUCLEOTIDE SEQUENCE</scope>
</reference>
<keyword evidence="2" id="KW-1185">Reference proteome</keyword>
<dbReference type="AlphaFoldDB" id="A0A0D9WPJ2"/>
<dbReference type="EnsemblPlants" id="LPERR06G10350.1">
    <property type="protein sequence ID" value="LPERR06G10350.1"/>
    <property type="gene ID" value="LPERR06G10350"/>
</dbReference>
<organism evidence="1 2">
    <name type="scientific">Leersia perrieri</name>
    <dbReference type="NCBI Taxonomy" id="77586"/>
    <lineage>
        <taxon>Eukaryota</taxon>
        <taxon>Viridiplantae</taxon>
        <taxon>Streptophyta</taxon>
        <taxon>Embryophyta</taxon>
        <taxon>Tracheophyta</taxon>
        <taxon>Spermatophyta</taxon>
        <taxon>Magnoliopsida</taxon>
        <taxon>Liliopsida</taxon>
        <taxon>Poales</taxon>
        <taxon>Poaceae</taxon>
        <taxon>BOP clade</taxon>
        <taxon>Oryzoideae</taxon>
        <taxon>Oryzeae</taxon>
        <taxon>Oryzinae</taxon>
        <taxon>Leersia</taxon>
    </lineage>
</organism>
<dbReference type="Pfam" id="PF03140">
    <property type="entry name" value="DUF247"/>
    <property type="match status" value="1"/>
</dbReference>
<dbReference type="HOGENOM" id="CLU_2458067_0_0_1"/>
<sequence length="89" mass="9752">MELGRSPSGNGGETLRQWVVDVESLLAGDASADVAPWRKHSIYRVPPHIKNGNGRAYAPVVVSLGPFHHGEPDLLPMEMHKRQGLLHLP</sequence>
<evidence type="ECO:0000313" key="2">
    <source>
        <dbReference type="Proteomes" id="UP000032180"/>
    </source>
</evidence>
<dbReference type="PANTHER" id="PTHR31170">
    <property type="entry name" value="BNAC04G53230D PROTEIN"/>
    <property type="match status" value="1"/>
</dbReference>
<reference evidence="1" key="3">
    <citation type="submission" date="2015-04" db="UniProtKB">
        <authorList>
            <consortium name="EnsemblPlants"/>
        </authorList>
    </citation>
    <scope>IDENTIFICATION</scope>
</reference>
<accession>A0A0D9WPJ2</accession>